<protein>
    <recommendedName>
        <fullName evidence="7">ATP-dependent RNA helicase</fullName>
        <ecNumber evidence="7">3.6.4.13</ecNumber>
    </recommendedName>
</protein>
<feature type="short sequence motif" description="Q motif" evidence="6">
    <location>
        <begin position="94"/>
        <end position="122"/>
    </location>
</feature>
<evidence type="ECO:0000313" key="14">
    <source>
        <dbReference type="Proteomes" id="UP000055048"/>
    </source>
</evidence>
<dbReference type="SUPFAM" id="SSF52540">
    <property type="entry name" value="P-loop containing nucleoside triphosphate hydrolases"/>
    <property type="match status" value="2"/>
</dbReference>
<dbReference type="SMART" id="SM01178">
    <property type="entry name" value="DUF4217"/>
    <property type="match status" value="1"/>
</dbReference>
<evidence type="ECO:0000256" key="1">
    <source>
        <dbReference type="ARBA" id="ARBA00022741"/>
    </source>
</evidence>
<gene>
    <name evidence="13" type="primary">DDX10</name>
    <name evidence="13" type="ORF">T05_7772</name>
</gene>
<feature type="compositionally biased region" description="Acidic residues" evidence="9">
    <location>
        <begin position="724"/>
        <end position="741"/>
    </location>
</feature>
<comment type="caution">
    <text evidence="13">The sequence shown here is derived from an EMBL/GenBank/DDBJ whole genome shotgun (WGS) entry which is preliminary data.</text>
</comment>
<dbReference type="SMART" id="SM00490">
    <property type="entry name" value="HELICc"/>
    <property type="match status" value="1"/>
</dbReference>
<evidence type="ECO:0000313" key="13">
    <source>
        <dbReference type="EMBL" id="KRX45541.1"/>
    </source>
</evidence>
<keyword evidence="1 7" id="KW-0547">Nucleotide-binding</keyword>
<dbReference type="GO" id="GO:0043186">
    <property type="term" value="C:P granule"/>
    <property type="evidence" value="ECO:0007669"/>
    <property type="project" value="UniProtKB-ARBA"/>
</dbReference>
<feature type="domain" description="Helicase C-terminal" evidence="11">
    <location>
        <begin position="312"/>
        <end position="479"/>
    </location>
</feature>
<dbReference type="PROSITE" id="PS51195">
    <property type="entry name" value="Q_MOTIF"/>
    <property type="match status" value="1"/>
</dbReference>
<evidence type="ECO:0000259" key="11">
    <source>
        <dbReference type="PROSITE" id="PS51194"/>
    </source>
</evidence>
<accession>A0A0V0U2S3</accession>
<dbReference type="SMART" id="SM00487">
    <property type="entry name" value="DEXDc"/>
    <property type="match status" value="1"/>
</dbReference>
<keyword evidence="8" id="KW-0175">Coiled coil</keyword>
<dbReference type="InterPro" id="IPR001650">
    <property type="entry name" value="Helicase_C-like"/>
</dbReference>
<comment type="similarity">
    <text evidence="7">Belongs to the DEAD box helicase family.</text>
</comment>
<feature type="region of interest" description="Disordered" evidence="9">
    <location>
        <begin position="769"/>
        <end position="789"/>
    </location>
</feature>
<organism evidence="13 14">
    <name type="scientific">Trichinella murrelli</name>
    <dbReference type="NCBI Taxonomy" id="144512"/>
    <lineage>
        <taxon>Eukaryota</taxon>
        <taxon>Metazoa</taxon>
        <taxon>Ecdysozoa</taxon>
        <taxon>Nematoda</taxon>
        <taxon>Enoplea</taxon>
        <taxon>Dorylaimia</taxon>
        <taxon>Trichinellida</taxon>
        <taxon>Trichinellidae</taxon>
        <taxon>Trichinella</taxon>
    </lineage>
</organism>
<dbReference type="InterPro" id="IPR025313">
    <property type="entry name" value="SPB4-like_CTE"/>
</dbReference>
<evidence type="ECO:0000256" key="8">
    <source>
        <dbReference type="SAM" id="Coils"/>
    </source>
</evidence>
<evidence type="ECO:0000256" key="9">
    <source>
        <dbReference type="SAM" id="MobiDB-lite"/>
    </source>
</evidence>
<keyword evidence="14" id="KW-1185">Reference proteome</keyword>
<dbReference type="OrthoDB" id="10259640at2759"/>
<evidence type="ECO:0000259" key="12">
    <source>
        <dbReference type="PROSITE" id="PS51195"/>
    </source>
</evidence>
<dbReference type="Pfam" id="PF13959">
    <property type="entry name" value="CTE_SPB4"/>
    <property type="match status" value="1"/>
</dbReference>
<evidence type="ECO:0000256" key="2">
    <source>
        <dbReference type="ARBA" id="ARBA00022801"/>
    </source>
</evidence>
<dbReference type="InterPro" id="IPR000629">
    <property type="entry name" value="RNA-helicase_DEAD-box_CS"/>
</dbReference>
<dbReference type="GO" id="GO:0016887">
    <property type="term" value="F:ATP hydrolysis activity"/>
    <property type="evidence" value="ECO:0007669"/>
    <property type="project" value="RHEA"/>
</dbReference>
<evidence type="ECO:0000256" key="5">
    <source>
        <dbReference type="ARBA" id="ARBA00022884"/>
    </source>
</evidence>
<reference evidence="13 14" key="1">
    <citation type="submission" date="2015-01" db="EMBL/GenBank/DDBJ databases">
        <title>Evolution of Trichinella species and genotypes.</title>
        <authorList>
            <person name="Korhonen P.K."/>
            <person name="Edoardo P."/>
            <person name="Giuseppe L.R."/>
            <person name="Gasser R.B."/>
        </authorList>
    </citation>
    <scope>NUCLEOTIDE SEQUENCE [LARGE SCALE GENOMIC DNA]</scope>
    <source>
        <strain evidence="13">ISS417</strain>
    </source>
</reference>
<dbReference type="InterPro" id="IPR011545">
    <property type="entry name" value="DEAD/DEAH_box_helicase_dom"/>
</dbReference>
<comment type="function">
    <text evidence="7">RNA helicase.</text>
</comment>
<evidence type="ECO:0000256" key="6">
    <source>
        <dbReference type="PROSITE-ProRule" id="PRU00552"/>
    </source>
</evidence>
<feature type="domain" description="Helicase ATP-binding" evidence="10">
    <location>
        <begin position="125"/>
        <end position="299"/>
    </location>
</feature>
<keyword evidence="3 7" id="KW-0347">Helicase</keyword>
<dbReference type="EC" id="3.6.4.13" evidence="7"/>
<name>A0A0V0U2S3_9BILA</name>
<feature type="non-terminal residue" evidence="13">
    <location>
        <position position="1"/>
    </location>
</feature>
<dbReference type="AlphaFoldDB" id="A0A0V0U2S3"/>
<keyword evidence="2 7" id="KW-0378">Hydrolase</keyword>
<feature type="compositionally biased region" description="Basic residues" evidence="9">
    <location>
        <begin position="709"/>
        <end position="718"/>
    </location>
</feature>
<dbReference type="CDD" id="cd18787">
    <property type="entry name" value="SF2_C_DEAD"/>
    <property type="match status" value="1"/>
</dbReference>
<evidence type="ECO:0000256" key="4">
    <source>
        <dbReference type="ARBA" id="ARBA00022840"/>
    </source>
</evidence>
<dbReference type="Gene3D" id="3.40.50.300">
    <property type="entry name" value="P-loop containing nucleotide triphosphate hydrolases"/>
    <property type="match status" value="2"/>
</dbReference>
<dbReference type="GO" id="GO:0003724">
    <property type="term" value="F:RNA helicase activity"/>
    <property type="evidence" value="ECO:0007669"/>
    <property type="project" value="UniProtKB-EC"/>
</dbReference>
<evidence type="ECO:0000259" key="10">
    <source>
        <dbReference type="PROSITE" id="PS51192"/>
    </source>
</evidence>
<sequence>RRFKLSGSEDQKFGRNLKEKTEQEKDCGVDFPFDLQYIKIQTGLSHFDDMFNHKVEKKVNRSTRKCKTAKKQEEEEEIKKVQEEYDKVDSCNLQKFSDFPLSRRTKHGLQNSGYHYPTEIQREAILFSLRGMDILGAAKTGSGKTLAFVVPVLECLWRQRWSSVDGLGALIISPTRELALQTYETFCKVGCMHDFSAALVIGGTDADYEKRRIGQSNLVVCTPGRLLQHMDENPLFDTTQLQIIVLDEADRILDLGFSAQLNAIIQNLPETRQTLLYSATQTKSVKDLARLSLKNPVYVSVHENSKFCTPERLKQNFVVCKEEDKLNYFWSFLRTHTKCKVLAFFTNCKQVRFVYEAFRRLQPGLTVLHLHGSMSLQKRVNVFKEFQRKKFVVMFSTDIAARGLAFGGISDFPCVDWVVQVDCPADLAEYIHRSGRTARYNNKGRALLIVNPAQTIFVEHLKEKRIPISEIQINYEKFLNIQTKLQTFCSQDPDFHSICSRALVAYCKSLHFAKNKEIFNMEKIDLEALAKSMGLFSVPRMRFLRNVNKKVHLVDGSLSEEKQPSGEMVHVPDIQNETKHELDSDEDSDFLKVKQHDVFNVMGQEDNFNVPNFQMSNDISKKKLITRASKVKKMNKKNIQLNQKIIFTEDDDNCKDELKEMQRSEEAGSSESYIELAKKRLKEADEIDKKVYRERSRMIKRERLLKKKLKKAEKRHRQLPLSNFEEENGESDSASEAEQEPDLSWLPDPDKVYKYPEEEVVVPDAQLKRKTQKNLKEKEIESKKKKMTNSKCMGELTLEDQEAFALSLLEM</sequence>
<feature type="domain" description="DEAD-box RNA helicase Q" evidence="12">
    <location>
        <begin position="94"/>
        <end position="122"/>
    </location>
</feature>
<dbReference type="GO" id="GO:0005524">
    <property type="term" value="F:ATP binding"/>
    <property type="evidence" value="ECO:0007669"/>
    <property type="project" value="UniProtKB-UniRule"/>
</dbReference>
<keyword evidence="5 7" id="KW-0694">RNA-binding</keyword>
<dbReference type="EMBL" id="JYDJ01000074">
    <property type="protein sequence ID" value="KRX45541.1"/>
    <property type="molecule type" value="Genomic_DNA"/>
</dbReference>
<feature type="region of interest" description="Disordered" evidence="9">
    <location>
        <begin position="1"/>
        <end position="23"/>
    </location>
</feature>
<proteinExistence type="inferred from homology"/>
<dbReference type="GO" id="GO:0003723">
    <property type="term" value="F:RNA binding"/>
    <property type="evidence" value="ECO:0007669"/>
    <property type="project" value="UniProtKB-UniRule"/>
</dbReference>
<dbReference type="PANTHER" id="PTHR24031">
    <property type="entry name" value="RNA HELICASE"/>
    <property type="match status" value="1"/>
</dbReference>
<dbReference type="InterPro" id="IPR014001">
    <property type="entry name" value="Helicase_ATP-bd"/>
</dbReference>
<dbReference type="Proteomes" id="UP000055048">
    <property type="component" value="Unassembled WGS sequence"/>
</dbReference>
<dbReference type="PROSITE" id="PS51192">
    <property type="entry name" value="HELICASE_ATP_BIND_1"/>
    <property type="match status" value="1"/>
</dbReference>
<feature type="compositionally biased region" description="Basic and acidic residues" evidence="9">
    <location>
        <begin position="7"/>
        <end position="23"/>
    </location>
</feature>
<dbReference type="PROSITE" id="PS51194">
    <property type="entry name" value="HELICASE_CTER"/>
    <property type="match status" value="1"/>
</dbReference>
<evidence type="ECO:0000256" key="7">
    <source>
        <dbReference type="RuleBase" id="RU365068"/>
    </source>
</evidence>
<dbReference type="Pfam" id="PF00271">
    <property type="entry name" value="Helicase_C"/>
    <property type="match status" value="1"/>
</dbReference>
<dbReference type="Pfam" id="PF00270">
    <property type="entry name" value="DEAD"/>
    <property type="match status" value="1"/>
</dbReference>
<dbReference type="CDD" id="cd17941">
    <property type="entry name" value="DEADc_DDX10"/>
    <property type="match status" value="1"/>
</dbReference>
<dbReference type="InterPro" id="IPR014014">
    <property type="entry name" value="RNA_helicase_DEAD_Q_motif"/>
</dbReference>
<dbReference type="InterPro" id="IPR027417">
    <property type="entry name" value="P-loop_NTPase"/>
</dbReference>
<dbReference type="PROSITE" id="PS00039">
    <property type="entry name" value="DEAD_ATP_HELICASE"/>
    <property type="match status" value="1"/>
</dbReference>
<feature type="coiled-coil region" evidence="8">
    <location>
        <begin position="52"/>
        <end position="91"/>
    </location>
</feature>
<dbReference type="STRING" id="144512.A0A0V0U2S3"/>
<comment type="domain">
    <text evidence="7">The Q motif is unique to and characteristic of the DEAD box family of RNA helicases and controls ATP binding and hydrolysis.</text>
</comment>
<keyword evidence="4 7" id="KW-0067">ATP-binding</keyword>
<comment type="catalytic activity">
    <reaction evidence="7">
        <text>ATP + H2O = ADP + phosphate + H(+)</text>
        <dbReference type="Rhea" id="RHEA:13065"/>
        <dbReference type="ChEBI" id="CHEBI:15377"/>
        <dbReference type="ChEBI" id="CHEBI:15378"/>
        <dbReference type="ChEBI" id="CHEBI:30616"/>
        <dbReference type="ChEBI" id="CHEBI:43474"/>
        <dbReference type="ChEBI" id="CHEBI:456216"/>
        <dbReference type="EC" id="3.6.4.13"/>
    </reaction>
</comment>
<feature type="region of interest" description="Disordered" evidence="9">
    <location>
        <begin position="709"/>
        <end position="750"/>
    </location>
</feature>
<evidence type="ECO:0000256" key="3">
    <source>
        <dbReference type="ARBA" id="ARBA00022806"/>
    </source>
</evidence>